<dbReference type="GO" id="GO:0000271">
    <property type="term" value="P:polysaccharide biosynthetic process"/>
    <property type="evidence" value="ECO:0007669"/>
    <property type="project" value="InterPro"/>
</dbReference>
<keyword evidence="3" id="KW-0328">Glycosyltransferase</keyword>
<keyword evidence="4 11" id="KW-0808">Transferase</keyword>
<organism evidence="11 12">
    <name type="scientific">Phenylobacterium soli</name>
    <dbReference type="NCBI Taxonomy" id="2170551"/>
    <lineage>
        <taxon>Bacteria</taxon>
        <taxon>Pseudomonadati</taxon>
        <taxon>Pseudomonadota</taxon>
        <taxon>Alphaproteobacteria</taxon>
        <taxon>Caulobacterales</taxon>
        <taxon>Caulobacteraceae</taxon>
        <taxon>Phenylobacterium</taxon>
    </lineage>
</organism>
<comment type="similarity">
    <text evidence="2">Belongs to the glycosyltransferase 2 family.</text>
</comment>
<evidence type="ECO:0000259" key="10">
    <source>
        <dbReference type="Pfam" id="PF04138"/>
    </source>
</evidence>
<dbReference type="PANTHER" id="PTHR43398:SF1">
    <property type="entry name" value="DOLICHOL-PHOSPHATE MANNOSYLTRANSFERASE SUBUNIT 1"/>
    <property type="match status" value="1"/>
</dbReference>
<feature type="domain" description="Glycosyltransferase 2-like" evidence="9">
    <location>
        <begin position="11"/>
        <end position="179"/>
    </location>
</feature>
<dbReference type="CDD" id="cd06442">
    <property type="entry name" value="DPM1_like"/>
    <property type="match status" value="1"/>
</dbReference>
<dbReference type="InterPro" id="IPR039528">
    <property type="entry name" value="DPM1-like"/>
</dbReference>
<dbReference type="PANTHER" id="PTHR43398">
    <property type="entry name" value="DOLICHOL-PHOSPHATE MANNOSYLTRANSFERASE SUBUNIT 1"/>
    <property type="match status" value="1"/>
</dbReference>
<name>A0A328APT1_9CAUL</name>
<dbReference type="Pfam" id="PF00535">
    <property type="entry name" value="Glycos_transf_2"/>
    <property type="match status" value="1"/>
</dbReference>
<feature type="transmembrane region" description="Helical" evidence="8">
    <location>
        <begin position="247"/>
        <end position="265"/>
    </location>
</feature>
<keyword evidence="7 8" id="KW-0472">Membrane</keyword>
<dbReference type="EMBL" id="QFYQ01000001">
    <property type="protein sequence ID" value="RAK56365.1"/>
    <property type="molecule type" value="Genomic_DNA"/>
</dbReference>
<evidence type="ECO:0000313" key="11">
    <source>
        <dbReference type="EMBL" id="RAK56365.1"/>
    </source>
</evidence>
<keyword evidence="5 8" id="KW-0812">Transmembrane</keyword>
<evidence type="ECO:0000256" key="2">
    <source>
        <dbReference type="ARBA" id="ARBA00006739"/>
    </source>
</evidence>
<evidence type="ECO:0000256" key="1">
    <source>
        <dbReference type="ARBA" id="ARBA00004141"/>
    </source>
</evidence>
<feature type="transmembrane region" description="Helical" evidence="8">
    <location>
        <begin position="311"/>
        <end position="332"/>
    </location>
</feature>
<dbReference type="GO" id="GO:0009247">
    <property type="term" value="P:glycolipid biosynthetic process"/>
    <property type="evidence" value="ECO:0007669"/>
    <property type="project" value="TreeGrafter"/>
</dbReference>
<dbReference type="AlphaFoldDB" id="A0A328APT1"/>
<comment type="subcellular location">
    <subcellularLocation>
        <location evidence="1">Membrane</location>
        <topology evidence="1">Multi-pass membrane protein</topology>
    </subcellularLocation>
</comment>
<dbReference type="InterPro" id="IPR029044">
    <property type="entry name" value="Nucleotide-diphossugar_trans"/>
</dbReference>
<comment type="caution">
    <text evidence="11">The sequence shown here is derived from an EMBL/GenBank/DDBJ whole genome shotgun (WGS) entry which is preliminary data.</text>
</comment>
<evidence type="ECO:0000256" key="5">
    <source>
        <dbReference type="ARBA" id="ARBA00022692"/>
    </source>
</evidence>
<dbReference type="GO" id="GO:0004582">
    <property type="term" value="F:dolichyl-phosphate beta-D-mannosyltransferase activity"/>
    <property type="evidence" value="ECO:0007669"/>
    <property type="project" value="InterPro"/>
</dbReference>
<protein>
    <submittedName>
        <fullName evidence="11">Glycosyltransferase family 2 protein</fullName>
    </submittedName>
</protein>
<dbReference type="Pfam" id="PF04138">
    <property type="entry name" value="GtrA_DPMS_TM"/>
    <property type="match status" value="1"/>
</dbReference>
<evidence type="ECO:0000256" key="7">
    <source>
        <dbReference type="ARBA" id="ARBA00023136"/>
    </source>
</evidence>
<proteinExistence type="inferred from homology"/>
<gene>
    <name evidence="11" type="ORF">DJ017_13980</name>
</gene>
<keyword evidence="12" id="KW-1185">Reference proteome</keyword>
<reference evidence="12" key="1">
    <citation type="submission" date="2018-05" db="EMBL/GenBank/DDBJ databases">
        <authorList>
            <person name="Li X."/>
        </authorList>
    </citation>
    <scope>NUCLEOTIDE SEQUENCE [LARGE SCALE GENOMIC DNA]</scope>
    <source>
        <strain evidence="12">LX32</strain>
    </source>
</reference>
<dbReference type="GO" id="GO:0016020">
    <property type="term" value="C:membrane"/>
    <property type="evidence" value="ECO:0007669"/>
    <property type="project" value="UniProtKB-SubCell"/>
</dbReference>
<feature type="domain" description="GtrA/DPMS transmembrane" evidence="10">
    <location>
        <begin position="250"/>
        <end position="363"/>
    </location>
</feature>
<dbReference type="OrthoDB" id="9811222at2"/>
<evidence type="ECO:0000313" key="12">
    <source>
        <dbReference type="Proteomes" id="UP000249254"/>
    </source>
</evidence>
<dbReference type="InterPro" id="IPR007267">
    <property type="entry name" value="GtrA_DPMS_TM"/>
</dbReference>
<accession>A0A328APT1</accession>
<dbReference type="Proteomes" id="UP000249254">
    <property type="component" value="Unassembled WGS sequence"/>
</dbReference>
<dbReference type="SUPFAM" id="SSF53448">
    <property type="entry name" value="Nucleotide-diphospho-sugar transferases"/>
    <property type="match status" value="1"/>
</dbReference>
<evidence type="ECO:0000256" key="8">
    <source>
        <dbReference type="SAM" id="Phobius"/>
    </source>
</evidence>
<evidence type="ECO:0000259" key="9">
    <source>
        <dbReference type="Pfam" id="PF00535"/>
    </source>
</evidence>
<sequence length="363" mass="39015">MAAAAYPLELSIVIPTYEERENIPELLARLETALAGIAWEVILVDDDSPDGTWQVAKAVAARDPRVSCIRRVGRRGLAGAVVEGALASSAPFIAVMDADLQHDEALLPEMLRVLRAGSAEVAIGSRYLQPEARVVAGLAGARRRLGSRLANWLGRKALSISLTDPVSGFFMMRREVVDRVAGKLAVNGFKVLFDILACQPQPPRCVELPYEFRPRLAGRSKLDHGVVAQYLSLIAAKLSRDMLSPRAIMFGLVGASGVAVHIVVLRAFLRFGFADAQAVAALTAMTSNYLINNAVTYRSRRKRGLALVTGYLKFCLFCSAGLAANIGVAAALHDHLPIWWLAGLAGAAVGAAWNFTTTSIAVW</sequence>
<evidence type="ECO:0000256" key="6">
    <source>
        <dbReference type="ARBA" id="ARBA00022989"/>
    </source>
</evidence>
<evidence type="ECO:0000256" key="3">
    <source>
        <dbReference type="ARBA" id="ARBA00022676"/>
    </source>
</evidence>
<dbReference type="Gene3D" id="3.90.550.10">
    <property type="entry name" value="Spore Coat Polysaccharide Biosynthesis Protein SpsA, Chain A"/>
    <property type="match status" value="1"/>
</dbReference>
<feature type="transmembrane region" description="Helical" evidence="8">
    <location>
        <begin position="338"/>
        <end position="362"/>
    </location>
</feature>
<evidence type="ECO:0000256" key="4">
    <source>
        <dbReference type="ARBA" id="ARBA00022679"/>
    </source>
</evidence>
<keyword evidence="6 8" id="KW-1133">Transmembrane helix</keyword>
<dbReference type="InterPro" id="IPR001173">
    <property type="entry name" value="Glyco_trans_2-like"/>
</dbReference>